<accession>A0A6J7KSJ2</accession>
<dbReference type="PROSITE" id="PS51257">
    <property type="entry name" value="PROKAR_LIPOPROTEIN"/>
    <property type="match status" value="1"/>
</dbReference>
<organism evidence="1">
    <name type="scientific">freshwater metagenome</name>
    <dbReference type="NCBI Taxonomy" id="449393"/>
    <lineage>
        <taxon>unclassified sequences</taxon>
        <taxon>metagenomes</taxon>
        <taxon>ecological metagenomes</taxon>
    </lineage>
</organism>
<dbReference type="AlphaFoldDB" id="A0A6J7KSJ2"/>
<name>A0A6J7KSJ2_9ZZZZ</name>
<protein>
    <submittedName>
        <fullName evidence="1">Unannotated protein</fullName>
    </submittedName>
</protein>
<evidence type="ECO:0000313" key="1">
    <source>
        <dbReference type="EMBL" id="CAB4957409.1"/>
    </source>
</evidence>
<sequence length="134" mass="13100">MRRSSSIIAAGSIALLGITVLAGCSSSTSPEPAASSAAASAAASNAEMLPPVMVAEDVTTANAKVGDFIVIQVTKLAGTTIATSTPDLLEVTQGGSDGSAEFNPGAKALAAGTGIITVTKPDGSSYDLTVTITE</sequence>
<dbReference type="EMBL" id="CAFBNE010000064">
    <property type="protein sequence ID" value="CAB4957409.1"/>
    <property type="molecule type" value="Genomic_DNA"/>
</dbReference>
<gene>
    <name evidence="1" type="ORF">UFOPK3772_01967</name>
</gene>
<reference evidence="1" key="1">
    <citation type="submission" date="2020-05" db="EMBL/GenBank/DDBJ databases">
        <authorList>
            <person name="Chiriac C."/>
            <person name="Salcher M."/>
            <person name="Ghai R."/>
            <person name="Kavagutti S V."/>
        </authorList>
    </citation>
    <scope>NUCLEOTIDE SEQUENCE</scope>
</reference>
<proteinExistence type="predicted"/>